<dbReference type="Proteomes" id="UP000322667">
    <property type="component" value="Chromosome A05"/>
</dbReference>
<name>A0A5D2QJK3_GOSTO</name>
<dbReference type="AlphaFoldDB" id="A0A5D2QJK3"/>
<keyword evidence="3" id="KW-1185">Reference proteome</keyword>
<sequence>MASAILLLTSTITLVASKTSSASLPSSGYTLHALEMKFTHQSLTSTLQQVRSVSDMVAEVGSWVFRRQGKARAFM</sequence>
<reference evidence="2 3" key="1">
    <citation type="submission" date="2019-07" db="EMBL/GenBank/DDBJ databases">
        <title>WGS assembly of Gossypium tomentosum.</title>
        <authorList>
            <person name="Chen Z.J."/>
            <person name="Sreedasyam A."/>
            <person name="Ando A."/>
            <person name="Song Q."/>
            <person name="De L."/>
            <person name="Hulse-Kemp A."/>
            <person name="Ding M."/>
            <person name="Ye W."/>
            <person name="Kirkbride R."/>
            <person name="Jenkins J."/>
            <person name="Plott C."/>
            <person name="Lovell J."/>
            <person name="Lin Y.-M."/>
            <person name="Vaughn R."/>
            <person name="Liu B."/>
            <person name="Li W."/>
            <person name="Simpson S."/>
            <person name="Scheffler B."/>
            <person name="Saski C."/>
            <person name="Grover C."/>
            <person name="Hu G."/>
            <person name="Conover J."/>
            <person name="Carlson J."/>
            <person name="Shu S."/>
            <person name="Boston L."/>
            <person name="Williams M."/>
            <person name="Peterson D."/>
            <person name="Mcgee K."/>
            <person name="Jones D."/>
            <person name="Wendel J."/>
            <person name="Stelly D."/>
            <person name="Grimwood J."/>
            <person name="Schmutz J."/>
        </authorList>
    </citation>
    <scope>NUCLEOTIDE SEQUENCE [LARGE SCALE GENOMIC DNA]</scope>
    <source>
        <strain evidence="2">7179.01</strain>
    </source>
</reference>
<accession>A0A5D2QJK3</accession>
<proteinExistence type="predicted"/>
<protein>
    <submittedName>
        <fullName evidence="2">Uncharacterized protein</fullName>
    </submittedName>
</protein>
<feature type="signal peptide" evidence="1">
    <location>
        <begin position="1"/>
        <end position="17"/>
    </location>
</feature>
<evidence type="ECO:0000256" key="1">
    <source>
        <dbReference type="SAM" id="SignalP"/>
    </source>
</evidence>
<dbReference type="EMBL" id="CM017614">
    <property type="protein sequence ID" value="TYI28282.1"/>
    <property type="molecule type" value="Genomic_DNA"/>
</dbReference>
<organism evidence="2 3">
    <name type="scientific">Gossypium tomentosum</name>
    <name type="common">Hawaiian cotton</name>
    <name type="synonym">Gossypium sandvicense</name>
    <dbReference type="NCBI Taxonomy" id="34277"/>
    <lineage>
        <taxon>Eukaryota</taxon>
        <taxon>Viridiplantae</taxon>
        <taxon>Streptophyta</taxon>
        <taxon>Embryophyta</taxon>
        <taxon>Tracheophyta</taxon>
        <taxon>Spermatophyta</taxon>
        <taxon>Magnoliopsida</taxon>
        <taxon>eudicotyledons</taxon>
        <taxon>Gunneridae</taxon>
        <taxon>Pentapetalae</taxon>
        <taxon>rosids</taxon>
        <taxon>malvids</taxon>
        <taxon>Malvales</taxon>
        <taxon>Malvaceae</taxon>
        <taxon>Malvoideae</taxon>
        <taxon>Gossypium</taxon>
    </lineage>
</organism>
<keyword evidence="1" id="KW-0732">Signal</keyword>
<gene>
    <name evidence="2" type="ORF">ES332_A05G234000v1</name>
</gene>
<evidence type="ECO:0000313" key="2">
    <source>
        <dbReference type="EMBL" id="TYI28282.1"/>
    </source>
</evidence>
<evidence type="ECO:0000313" key="3">
    <source>
        <dbReference type="Proteomes" id="UP000322667"/>
    </source>
</evidence>
<feature type="chain" id="PRO_5022883061" evidence="1">
    <location>
        <begin position="18"/>
        <end position="75"/>
    </location>
</feature>